<keyword evidence="1" id="KW-0597">Phosphoprotein</keyword>
<evidence type="ECO:0000256" key="1">
    <source>
        <dbReference type="PROSITE-ProRule" id="PRU00169"/>
    </source>
</evidence>
<dbReference type="Gene3D" id="3.40.50.2300">
    <property type="match status" value="1"/>
</dbReference>
<dbReference type="PROSITE" id="PS50110">
    <property type="entry name" value="RESPONSE_REGULATORY"/>
    <property type="match status" value="1"/>
</dbReference>
<keyword evidence="4" id="KW-1185">Reference proteome</keyword>
<organism evidence="3 4">
    <name type="scientific">Trifolium medium</name>
    <dbReference type="NCBI Taxonomy" id="97028"/>
    <lineage>
        <taxon>Eukaryota</taxon>
        <taxon>Viridiplantae</taxon>
        <taxon>Streptophyta</taxon>
        <taxon>Embryophyta</taxon>
        <taxon>Tracheophyta</taxon>
        <taxon>Spermatophyta</taxon>
        <taxon>Magnoliopsida</taxon>
        <taxon>eudicotyledons</taxon>
        <taxon>Gunneridae</taxon>
        <taxon>Pentapetalae</taxon>
        <taxon>rosids</taxon>
        <taxon>fabids</taxon>
        <taxon>Fabales</taxon>
        <taxon>Fabaceae</taxon>
        <taxon>Papilionoideae</taxon>
        <taxon>50 kb inversion clade</taxon>
        <taxon>NPAAA clade</taxon>
        <taxon>Hologalegina</taxon>
        <taxon>IRL clade</taxon>
        <taxon>Trifolieae</taxon>
        <taxon>Trifolium</taxon>
    </lineage>
</organism>
<dbReference type="Proteomes" id="UP000265520">
    <property type="component" value="Unassembled WGS sequence"/>
</dbReference>
<keyword evidence="3" id="KW-0675">Receptor</keyword>
<feature type="modified residue" description="4-aspartylphosphate" evidence="1">
    <location>
        <position position="40"/>
    </location>
</feature>
<dbReference type="SUPFAM" id="SSF52172">
    <property type="entry name" value="CheY-like"/>
    <property type="match status" value="1"/>
</dbReference>
<dbReference type="PANTHER" id="PTHR24423">
    <property type="entry name" value="TWO-COMPONENT SENSOR HISTIDINE KINASE"/>
    <property type="match status" value="1"/>
</dbReference>
<reference evidence="3 4" key="1">
    <citation type="journal article" date="2018" name="Front. Plant Sci.">
        <title>Red Clover (Trifolium pratense) and Zigzag Clover (T. medium) - A Picture of Genomic Similarities and Differences.</title>
        <authorList>
            <person name="Dluhosova J."/>
            <person name="Istvanek J."/>
            <person name="Nedelnik J."/>
            <person name="Repkova J."/>
        </authorList>
    </citation>
    <scope>NUCLEOTIDE SEQUENCE [LARGE SCALE GENOMIC DNA]</scope>
    <source>
        <strain evidence="4">cv. 10/8</strain>
        <tissue evidence="3">Leaf</tissue>
    </source>
</reference>
<dbReference type="PANTHER" id="PTHR24423:SF615">
    <property type="entry name" value="ETHYLENE RECEPTOR 1"/>
    <property type="match status" value="1"/>
</dbReference>
<dbReference type="GO" id="GO:0051740">
    <property type="term" value="F:ethylene binding"/>
    <property type="evidence" value="ECO:0007669"/>
    <property type="project" value="TreeGrafter"/>
</dbReference>
<name>A0A392RNU4_9FABA</name>
<evidence type="ECO:0000313" key="4">
    <source>
        <dbReference type="Proteomes" id="UP000265520"/>
    </source>
</evidence>
<dbReference type="InterPro" id="IPR001789">
    <property type="entry name" value="Sig_transdc_resp-reg_receiver"/>
</dbReference>
<dbReference type="GO" id="GO:0046872">
    <property type="term" value="F:metal ion binding"/>
    <property type="evidence" value="ECO:0007669"/>
    <property type="project" value="UniProtKB-KW"/>
</dbReference>
<protein>
    <submittedName>
        <fullName evidence="3">Ethylene receptor-like protein</fullName>
    </submittedName>
</protein>
<evidence type="ECO:0000259" key="2">
    <source>
        <dbReference type="PROSITE" id="PS50110"/>
    </source>
</evidence>
<dbReference type="EMBL" id="LXQA010249677">
    <property type="protein sequence ID" value="MCI37907.1"/>
    <property type="molecule type" value="Genomic_DNA"/>
</dbReference>
<accession>A0A392RNU4</accession>
<dbReference type="InterPro" id="IPR011006">
    <property type="entry name" value="CheY-like_superfamily"/>
</dbReference>
<dbReference type="GO" id="GO:0005783">
    <property type="term" value="C:endoplasmic reticulum"/>
    <property type="evidence" value="ECO:0007669"/>
    <property type="project" value="TreeGrafter"/>
</dbReference>
<dbReference type="GO" id="GO:0005524">
    <property type="term" value="F:ATP binding"/>
    <property type="evidence" value="ECO:0007669"/>
    <property type="project" value="UniProtKB-KW"/>
</dbReference>
<feature type="domain" description="Response regulatory" evidence="2">
    <location>
        <begin position="1"/>
        <end position="72"/>
    </location>
</feature>
<proteinExistence type="predicted"/>
<evidence type="ECO:0000313" key="3">
    <source>
        <dbReference type="EMBL" id="MCI37907.1"/>
    </source>
</evidence>
<feature type="non-terminal residue" evidence="3">
    <location>
        <position position="72"/>
    </location>
</feature>
<feature type="non-terminal residue" evidence="3">
    <location>
        <position position="1"/>
    </location>
</feature>
<sequence length="72" mass="7917">VSRTATKGLLMHLGCDVTTAGSSEECLRVVSPEHQVVFMDVCTGLDGYELAVRIQEKFMKRHDRPLIVALTG</sequence>
<dbReference type="GO" id="GO:0038199">
    <property type="term" value="F:ethylene receptor activity"/>
    <property type="evidence" value="ECO:0007669"/>
    <property type="project" value="TreeGrafter"/>
</dbReference>
<dbReference type="GO" id="GO:0016301">
    <property type="term" value="F:kinase activity"/>
    <property type="evidence" value="ECO:0007669"/>
    <property type="project" value="UniProtKB-KW"/>
</dbReference>
<comment type="caution">
    <text evidence="3">The sequence shown here is derived from an EMBL/GenBank/DDBJ whole genome shotgun (WGS) entry which is preliminary data.</text>
</comment>
<dbReference type="AlphaFoldDB" id="A0A392RNU4"/>